<geneLocation type="plasmid" evidence="3 4">
    <name>pBB1</name>
</geneLocation>
<dbReference type="HOGENOM" id="CLU_000022_59_0_4"/>
<dbReference type="InterPro" id="IPR025110">
    <property type="entry name" value="AMP-bd_C"/>
</dbReference>
<dbReference type="Proteomes" id="UP000006798">
    <property type="component" value="Plasmid pBB1"/>
</dbReference>
<dbReference type="GO" id="GO:0004467">
    <property type="term" value="F:long-chain fatty acid-CoA ligase activity"/>
    <property type="evidence" value="ECO:0007669"/>
    <property type="project" value="UniProtKB-EC"/>
</dbReference>
<dbReference type="KEGG" id="cnc:CNE_BB1p03950"/>
<keyword evidence="3" id="KW-0436">Ligase</keyword>
<dbReference type="PANTHER" id="PTHR43767">
    <property type="entry name" value="LONG-CHAIN-FATTY-ACID--COA LIGASE"/>
    <property type="match status" value="1"/>
</dbReference>
<dbReference type="InterPro" id="IPR042099">
    <property type="entry name" value="ANL_N_sf"/>
</dbReference>
<evidence type="ECO:0000313" key="4">
    <source>
        <dbReference type="Proteomes" id="UP000006798"/>
    </source>
</evidence>
<reference evidence="3 4" key="1">
    <citation type="journal article" date="2011" name="J. Bacteriol.">
        <title>Complete genome sequence of the type strain Cupriavidus necator N-1.</title>
        <authorList>
            <person name="Poehlein A."/>
            <person name="Kusian B."/>
            <person name="Friedrich B."/>
            <person name="Daniel R."/>
            <person name="Bowien B."/>
        </authorList>
    </citation>
    <scope>NUCLEOTIDE SEQUENCE [LARGE SCALE GENOMIC DNA]</scope>
    <source>
        <strain evidence="4">ATCC 43291 / DSM 13513 / CCUG 52238 / LMG 8453 / N-1</strain>
        <plasmid evidence="3 4">pBB1</plasmid>
    </source>
</reference>
<dbReference type="Pfam" id="PF13193">
    <property type="entry name" value="AMP-binding_C"/>
    <property type="match status" value="1"/>
</dbReference>
<gene>
    <name evidence="3" type="primary">fadD1</name>
    <name evidence="3" type="ordered locus">CNE_BB1p03950</name>
</gene>
<dbReference type="Gene3D" id="3.40.50.12780">
    <property type="entry name" value="N-terminal domain of ligase-like"/>
    <property type="match status" value="1"/>
</dbReference>
<evidence type="ECO:0000259" key="2">
    <source>
        <dbReference type="Pfam" id="PF13193"/>
    </source>
</evidence>
<dbReference type="PROSITE" id="PS00455">
    <property type="entry name" value="AMP_BINDING"/>
    <property type="match status" value="1"/>
</dbReference>
<dbReference type="InterPro" id="IPR050237">
    <property type="entry name" value="ATP-dep_AMP-bd_enzyme"/>
</dbReference>
<protein>
    <submittedName>
        <fullName evidence="3">Long-chain-fatty-acid--CoA ligase FadD</fullName>
        <ecNumber evidence="3">6.2.1.3</ecNumber>
    </submittedName>
</protein>
<dbReference type="EC" id="6.2.1.3" evidence="3"/>
<dbReference type="InterPro" id="IPR000873">
    <property type="entry name" value="AMP-dep_synth/lig_dom"/>
</dbReference>
<dbReference type="InterPro" id="IPR020845">
    <property type="entry name" value="AMP-binding_CS"/>
</dbReference>
<keyword evidence="3" id="KW-0614">Plasmid</keyword>
<accession>F8GWU9</accession>
<evidence type="ECO:0000259" key="1">
    <source>
        <dbReference type="Pfam" id="PF00501"/>
    </source>
</evidence>
<proteinExistence type="predicted"/>
<name>F8GWU9_CUPNN</name>
<dbReference type="Gene3D" id="3.30.300.30">
    <property type="match status" value="1"/>
</dbReference>
<dbReference type="Pfam" id="PF00501">
    <property type="entry name" value="AMP-binding"/>
    <property type="match status" value="1"/>
</dbReference>
<evidence type="ECO:0000313" key="3">
    <source>
        <dbReference type="EMBL" id="AEI81819.1"/>
    </source>
</evidence>
<dbReference type="InterPro" id="IPR045851">
    <property type="entry name" value="AMP-bd_C_sf"/>
</dbReference>
<sequence length="545" mass="60905">MRYDRSQAGKPEHHTHLHSLARAVEEAGDKPFIECGGKSMTFREFDRASTRLAHSLAALGVSAGHSVVTFMESSLDVYLCWFAINKLGAIWCPVNTAYRKTFLRHQVDDSLAALAICDAELVDRFHEIDDQLPIMKLILVRGDVPEQECAIPMRSLDDYRGADDTPIPLTAKPSDLSCLIYTSGTTGLSKGCMIPYASLYNVGIQTLEAIPVESRDILWTCLPLFHMSAISSVTQAALQMQVRLSICPQFSVSGFWEEIERSGAAHALLMGSIFPLVAKAPDTEAMKRCHGQLRSITGVPITPEIGKIWKERFGVGYLNSYGYGQSEGAKLAHLVYGEPLPPPLSSGHIAHDDYEVIIADENDNPLLAGTPGEILFRPRKPHIMFSGYWRRPEDSAKVWRNLWMHTGDIGKIDEDGWFYFLDRKKDYIRSRGENISSFEVEATYMTHPAIAEVAFHGVILEEGGEEQIKVTAVIRDGHSLAHEALCRWSMESLPYFAVPRFYEFRDALPKTPTGRVQKYKLREDGCTPVTWDAWAIGLIAKKRAA</sequence>
<dbReference type="PANTHER" id="PTHR43767:SF1">
    <property type="entry name" value="NONRIBOSOMAL PEPTIDE SYNTHASE PES1 (EUROFUNG)-RELATED"/>
    <property type="match status" value="1"/>
</dbReference>
<dbReference type="AlphaFoldDB" id="F8GWU9"/>
<feature type="domain" description="AMP-dependent synthetase/ligase" evidence="1">
    <location>
        <begin position="21"/>
        <end position="389"/>
    </location>
</feature>
<organism evidence="3 4">
    <name type="scientific">Cupriavidus necator (strain ATCC 43291 / DSM 13513 / CCUG 52238 / LMG 8453 / N-1)</name>
    <name type="common">Ralstonia eutropha</name>
    <dbReference type="NCBI Taxonomy" id="1042878"/>
    <lineage>
        <taxon>Bacteria</taxon>
        <taxon>Pseudomonadati</taxon>
        <taxon>Pseudomonadota</taxon>
        <taxon>Betaproteobacteria</taxon>
        <taxon>Burkholderiales</taxon>
        <taxon>Burkholderiaceae</taxon>
        <taxon>Cupriavidus</taxon>
    </lineage>
</organism>
<dbReference type="EMBL" id="CP002879">
    <property type="protein sequence ID" value="AEI81819.1"/>
    <property type="molecule type" value="Genomic_DNA"/>
</dbReference>
<feature type="domain" description="AMP-binding enzyme C-terminal" evidence="2">
    <location>
        <begin position="439"/>
        <end position="514"/>
    </location>
</feature>
<dbReference type="SUPFAM" id="SSF56801">
    <property type="entry name" value="Acetyl-CoA synthetase-like"/>
    <property type="match status" value="1"/>
</dbReference>